<protein>
    <submittedName>
        <fullName evidence="3">Thioredoxin domain-containing protein</fullName>
    </submittedName>
</protein>
<dbReference type="InterPro" id="IPR011767">
    <property type="entry name" value="GLR_AS"/>
</dbReference>
<dbReference type="SUPFAM" id="SSF52833">
    <property type="entry name" value="Thioredoxin-like"/>
    <property type="match status" value="1"/>
</dbReference>
<gene>
    <name evidence="3" type="ORF">PF327_08660</name>
</gene>
<dbReference type="PANTHER" id="PTHR35272:SF3">
    <property type="entry name" value="THIOL:DISULFIDE INTERCHANGE PROTEIN DSBC"/>
    <property type="match status" value="1"/>
</dbReference>
<comment type="caution">
    <text evidence="3">The sequence shown here is derived from an EMBL/GenBank/DDBJ whole genome shotgun (WGS) entry which is preliminary data.</text>
</comment>
<dbReference type="PANTHER" id="PTHR35272">
    <property type="entry name" value="THIOL:DISULFIDE INTERCHANGE PROTEIN DSBC-RELATED"/>
    <property type="match status" value="1"/>
</dbReference>
<reference evidence="3" key="1">
    <citation type="submission" date="2023-01" db="EMBL/GenBank/DDBJ databases">
        <title>Sulfurovum sp. XTW-4 genome assembly.</title>
        <authorList>
            <person name="Wang J."/>
        </authorList>
    </citation>
    <scope>NUCLEOTIDE SEQUENCE</scope>
    <source>
        <strain evidence="3">XTW-4</strain>
    </source>
</reference>
<keyword evidence="1" id="KW-0732">Signal</keyword>
<proteinExistence type="predicted"/>
<organism evidence="3 4">
    <name type="scientific">Sulfurovum xiamenensis</name>
    <dbReference type="NCBI Taxonomy" id="3019066"/>
    <lineage>
        <taxon>Bacteria</taxon>
        <taxon>Pseudomonadati</taxon>
        <taxon>Campylobacterota</taxon>
        <taxon>Epsilonproteobacteria</taxon>
        <taxon>Campylobacterales</taxon>
        <taxon>Sulfurovaceae</taxon>
        <taxon>Sulfurovum</taxon>
    </lineage>
</organism>
<accession>A0ABT7QT67</accession>
<sequence length="277" mass="31167">MSLMSKLLMSTVLASVTLSANAQPDNKQLVKYVKRSVVKNPQVKVKGVTVLESKTDERLPGWTILLTTMDLEYQKKEIHAPEMMFVKDGLVTGHLVNLKTGNDYRDEIKPSVPQSYYDDAHLLFGKKDAEHKILIFSDPQCPFCQEVVPAIFKVSKENPAKIAVYYYHLPLLRIHPVSDVLTRVMHVAQHEGKTDVVEKIYSLKIDPRETDMSKILAAVKSHTGYSVTAAQVDAKEVKAAMQADEMASSKLMVTGTPTIYIDGEWDKMRDGYKKLIK</sequence>
<keyword evidence="4" id="KW-1185">Reference proteome</keyword>
<dbReference type="InterPro" id="IPR036249">
    <property type="entry name" value="Thioredoxin-like_sf"/>
</dbReference>
<evidence type="ECO:0000313" key="3">
    <source>
        <dbReference type="EMBL" id="MDM5264263.1"/>
    </source>
</evidence>
<dbReference type="Proteomes" id="UP001169066">
    <property type="component" value="Unassembled WGS sequence"/>
</dbReference>
<dbReference type="Gene3D" id="3.40.30.10">
    <property type="entry name" value="Glutaredoxin"/>
    <property type="match status" value="1"/>
</dbReference>
<feature type="signal peptide" evidence="1">
    <location>
        <begin position="1"/>
        <end position="22"/>
    </location>
</feature>
<dbReference type="InterPro" id="IPR012336">
    <property type="entry name" value="Thioredoxin-like_fold"/>
</dbReference>
<evidence type="ECO:0000313" key="4">
    <source>
        <dbReference type="Proteomes" id="UP001169066"/>
    </source>
</evidence>
<dbReference type="RefSeq" id="WP_289402181.1">
    <property type="nucleotide sequence ID" value="NZ_JAQIBC010000006.1"/>
</dbReference>
<evidence type="ECO:0000259" key="2">
    <source>
        <dbReference type="Pfam" id="PF13462"/>
    </source>
</evidence>
<dbReference type="PROSITE" id="PS00195">
    <property type="entry name" value="GLUTAREDOXIN_1"/>
    <property type="match status" value="1"/>
</dbReference>
<name>A0ABT7QT67_9BACT</name>
<feature type="domain" description="Thioredoxin-like fold" evidence="2">
    <location>
        <begin position="122"/>
        <end position="264"/>
    </location>
</feature>
<dbReference type="InterPro" id="IPR051470">
    <property type="entry name" value="Thiol:disulfide_interchange"/>
</dbReference>
<dbReference type="Pfam" id="PF13462">
    <property type="entry name" value="Thioredoxin_4"/>
    <property type="match status" value="1"/>
</dbReference>
<feature type="chain" id="PRO_5045605102" evidence="1">
    <location>
        <begin position="23"/>
        <end position="277"/>
    </location>
</feature>
<evidence type="ECO:0000256" key="1">
    <source>
        <dbReference type="SAM" id="SignalP"/>
    </source>
</evidence>
<dbReference type="EMBL" id="JAQIBC010000006">
    <property type="protein sequence ID" value="MDM5264263.1"/>
    <property type="molecule type" value="Genomic_DNA"/>
</dbReference>